<evidence type="ECO:0000313" key="2">
    <source>
        <dbReference type="EMBL" id="CCO19017.1"/>
    </source>
</evidence>
<evidence type="ECO:0000256" key="1">
    <source>
        <dbReference type="SAM" id="Phobius"/>
    </source>
</evidence>
<feature type="transmembrane region" description="Helical" evidence="1">
    <location>
        <begin position="24"/>
        <end position="47"/>
    </location>
</feature>
<proteinExistence type="predicted"/>
<dbReference type="AlphaFoldDB" id="K8ELB9"/>
<accession>K8ELB9</accession>
<sequence>MRMRTNKTRRGCFSLLSSSRDDALFNPILFLSVATFARVVFVVLVLAEAMIEDIGEVEMIPRPFLAWSMREKICVVRRNGEDALEKVMPIFETNEEEKNDFSHIPSLHSMLALYYSNNDRGLPCDKRGEESDDGYSSCANICTNETDVADTRLRTESIKLKPKEHLYVNSSAVISAFENTDSTNPFSLPLGTNSSFEITFVPTQTMRSANASSGYATIWTLEDSFENYTPNGGTTPSVVAREPCDAWPGVPPRFRVRYGPKYFMDGTENAAVIVETHVQCQQYAFVAPEEVMFRKNPVFENSYRWNSSSDSNESYLAVSLVVSFRGGEIDGSSESIFLSVDAFANGQPLRLATTRNVQFGQSYSLPSMNALSKFIRLGDHCCFDGYVKYFAMYNTSLSTSNVQALHRGKLRKRVPETVLINTPVVFDVVAEDGNNERRVIQVLAIDKEEMYDTFKVEMITSPSIGRVGSCDEESPSLTYCAHATCTFCYYPPHKLRSAVTASTATCIEFLALPFDANVTEYPLSAIESARVRVTVNLLPPLLACVFREDAAERDAQSCSTKTNTVVLNVTEDEETVVHACVNDTRVHSNMLSSGNMGNINVNFIQFPTKGAAYWQESQKYAIEVDGRVFACSTFSYTPVKNYHGSDIATIRVVSTSNENVSATFTKQIIFDVINIEDAKTLVAESADVFPVVEWMSRVDLSRSFTVSNAGVDSDMFLVRVSIVSDCQNLVYLTNDTALDAAASLPLLRGDGGGDSKVEFEATPTVANALLESMEYLNVYNRYGDDLEYVNDTVTVHISSVMSSKNLKPSETSIRLRVKPPSIDSYRLALTDAFRGDENKEVARARSKLYGILAASCLLALQLVTLQRLKSKSYEDDDDDDDYNHH</sequence>
<dbReference type="RefSeq" id="XP_007509902.1">
    <property type="nucleotide sequence ID" value="XM_007509840.1"/>
</dbReference>
<reference evidence="2 3" key="1">
    <citation type="submission" date="2011-10" db="EMBL/GenBank/DDBJ databases">
        <authorList>
            <person name="Genoscope - CEA"/>
        </authorList>
    </citation>
    <scope>NUCLEOTIDE SEQUENCE [LARGE SCALE GENOMIC DNA]</scope>
    <source>
        <strain evidence="2 3">RCC 1105</strain>
    </source>
</reference>
<keyword evidence="1" id="KW-0812">Transmembrane</keyword>
<dbReference type="Proteomes" id="UP000198341">
    <property type="component" value="Chromosome 12"/>
</dbReference>
<keyword evidence="1" id="KW-1133">Transmembrane helix</keyword>
<name>K8ELB9_9CHLO</name>
<dbReference type="GeneID" id="19012438"/>
<dbReference type="EMBL" id="FO082267">
    <property type="protein sequence ID" value="CCO19017.1"/>
    <property type="molecule type" value="Genomic_DNA"/>
</dbReference>
<dbReference type="KEGG" id="bpg:Bathy12g02730"/>
<keyword evidence="1" id="KW-0472">Membrane</keyword>
<keyword evidence="3" id="KW-1185">Reference proteome</keyword>
<gene>
    <name evidence="2" type="ordered locus">Bathy12g02730</name>
</gene>
<organism evidence="2 3">
    <name type="scientific">Bathycoccus prasinos</name>
    <dbReference type="NCBI Taxonomy" id="41875"/>
    <lineage>
        <taxon>Eukaryota</taxon>
        <taxon>Viridiplantae</taxon>
        <taxon>Chlorophyta</taxon>
        <taxon>Mamiellophyceae</taxon>
        <taxon>Mamiellales</taxon>
        <taxon>Bathycoccaceae</taxon>
        <taxon>Bathycoccus</taxon>
    </lineage>
</organism>
<evidence type="ECO:0000313" key="3">
    <source>
        <dbReference type="Proteomes" id="UP000198341"/>
    </source>
</evidence>
<protein>
    <submittedName>
        <fullName evidence="2">Uncharacterized protein</fullName>
    </submittedName>
</protein>